<dbReference type="GO" id="GO:0004713">
    <property type="term" value="F:protein tyrosine kinase activity"/>
    <property type="evidence" value="ECO:0007669"/>
    <property type="project" value="TreeGrafter"/>
</dbReference>
<evidence type="ECO:0000313" key="2">
    <source>
        <dbReference type="EMBL" id="QRG07706.1"/>
    </source>
</evidence>
<evidence type="ECO:0000313" key="3">
    <source>
        <dbReference type="Proteomes" id="UP000596427"/>
    </source>
</evidence>
<dbReference type="AlphaFoldDB" id="A0A974SIT3"/>
<dbReference type="Proteomes" id="UP000596427">
    <property type="component" value="Chromosome"/>
</dbReference>
<reference evidence="2 3" key="1">
    <citation type="submission" date="2020-10" db="EMBL/GenBank/DDBJ databases">
        <title>Degradation of 1,4-Dioxane by Xanthobacter sp. YN2, via a Novel Group-2 Soluble Di-Iron Monooxygenase.</title>
        <authorList>
            <person name="Ma F."/>
            <person name="Wang Y."/>
            <person name="Yang J."/>
            <person name="Guo H."/>
            <person name="Su D."/>
            <person name="Yu L."/>
        </authorList>
    </citation>
    <scope>NUCLEOTIDE SEQUENCE [LARGE SCALE GENOMIC DNA]</scope>
    <source>
        <strain evidence="2 3">YN2</strain>
    </source>
</reference>
<proteinExistence type="predicted"/>
<dbReference type="PANTHER" id="PTHR32309:SF13">
    <property type="entry name" value="FERRIC ENTEROBACTIN TRANSPORT PROTEIN FEPE"/>
    <property type="match status" value="1"/>
</dbReference>
<dbReference type="EMBL" id="CP063362">
    <property type="protein sequence ID" value="QRG07706.1"/>
    <property type="molecule type" value="Genomic_DNA"/>
</dbReference>
<dbReference type="KEGG" id="xdi:EZH22_04770"/>
<dbReference type="PANTHER" id="PTHR32309">
    <property type="entry name" value="TYROSINE-PROTEIN KINASE"/>
    <property type="match status" value="1"/>
</dbReference>
<keyword evidence="3" id="KW-1185">Reference proteome</keyword>
<sequence length="706" mass="77462">MLMPHAAQPGATDTAPDTGTAPLGFTLRDLLIATFYHIRVVLLAALLPFAVGVGAAVTSRTEYTASSLLMVIVSREVSNSQNVTDTGPSVLSIEGLKQVESEVQIIESADVARATVEQVGADRLFPPGRFSAITRLFSSDKDVLDKAVERFQASVRASVLSDSNVIRVSFTNPDRDLAVEAADALVKNYLAARRRLFENPTAKILNLEVTRFSRDLSTVDAEIEKLKAKAGIIEFSQDAILAANQVDGILQRRRQVAEREVAVTAQLTEAEKQLAALPDSVFDFSEKTDALPGDEDNNTLSKLLLERDRIASQYAPGSQLLRDLERQIVTIRARIKSRSERRYSTDRAVRNPQVNYIQNMILSLRVEQDSLSRQKGELVQQQRVAEERLSALRAAETPLIELNRKRDSLSEGFREYQRRAVAASIEEAAAQSRQSSVRVVQEAGSAVTKRSLALPLLAAGLFAGLLFGAAAGAITSTLRTSFIMPSEAERVLGMPAIAVLDEDAEQPESLATERAIGSCATMLLDTRIDDEPLRAMHLLSPDADDALPWFARRLAEEFARQRQKRTLLVDLCSTTPYPLDAGGGEVRGGIAVTGTPVPLLWAAADVERSPLLDIRLPIAEAELMMAELKQAFDCIVVCSNLPRASLVTQRFCQLVDGNIMAVQAERTRKPAAIHLRDSVVESGGLLFGFIFLGRRYYLPQWLYRRA</sequence>
<dbReference type="GO" id="GO:0005886">
    <property type="term" value="C:plasma membrane"/>
    <property type="evidence" value="ECO:0007669"/>
    <property type="project" value="TreeGrafter"/>
</dbReference>
<evidence type="ECO:0000256" key="1">
    <source>
        <dbReference type="SAM" id="Phobius"/>
    </source>
</evidence>
<organism evidence="2 3">
    <name type="scientific">Xanthobacter dioxanivorans</name>
    <dbReference type="NCBI Taxonomy" id="2528964"/>
    <lineage>
        <taxon>Bacteria</taxon>
        <taxon>Pseudomonadati</taxon>
        <taxon>Pseudomonadota</taxon>
        <taxon>Alphaproteobacteria</taxon>
        <taxon>Hyphomicrobiales</taxon>
        <taxon>Xanthobacteraceae</taxon>
        <taxon>Xanthobacter</taxon>
    </lineage>
</organism>
<dbReference type="RefSeq" id="WP_203194620.1">
    <property type="nucleotide sequence ID" value="NZ_CP063362.1"/>
</dbReference>
<name>A0A974SIT3_9HYPH</name>
<gene>
    <name evidence="2" type="ORF">EZH22_04770</name>
</gene>
<dbReference type="InterPro" id="IPR050445">
    <property type="entry name" value="Bact_polysacc_biosynth/exp"/>
</dbReference>
<keyword evidence="1" id="KW-0472">Membrane</keyword>
<feature type="transmembrane region" description="Helical" evidence="1">
    <location>
        <begin position="36"/>
        <end position="57"/>
    </location>
</feature>
<keyword evidence="1" id="KW-0812">Transmembrane</keyword>
<protein>
    <submittedName>
        <fullName evidence="2">Lipopolysaccharide biosynthesis protein</fullName>
    </submittedName>
</protein>
<keyword evidence="1" id="KW-1133">Transmembrane helix</keyword>
<accession>A0A974SIT3</accession>
<feature type="transmembrane region" description="Helical" evidence="1">
    <location>
        <begin position="452"/>
        <end position="474"/>
    </location>
</feature>